<keyword evidence="3" id="KW-0560">Oxidoreductase</keyword>
<dbReference type="AlphaFoldDB" id="A0A6A7AZ12"/>
<dbReference type="InterPro" id="IPR020904">
    <property type="entry name" value="Sc_DH/Rdtase_CS"/>
</dbReference>
<evidence type="ECO:0000256" key="1">
    <source>
        <dbReference type="ARBA" id="ARBA00006484"/>
    </source>
</evidence>
<dbReference type="GO" id="GO:0016491">
    <property type="term" value="F:oxidoreductase activity"/>
    <property type="evidence" value="ECO:0007669"/>
    <property type="project" value="UniProtKB-KW"/>
</dbReference>
<dbReference type="Pfam" id="PF00106">
    <property type="entry name" value="adh_short"/>
    <property type="match status" value="1"/>
</dbReference>
<gene>
    <name evidence="5" type="ORF">T440DRAFT_196226</name>
</gene>
<accession>A0A6A7AZ12</accession>
<dbReference type="FunFam" id="3.40.50.720:FF:000643">
    <property type="entry name" value="Short chain dehydrogenase/reductase family oxidoreductase, putative"/>
    <property type="match status" value="1"/>
</dbReference>
<evidence type="ECO:0000256" key="2">
    <source>
        <dbReference type="ARBA" id="ARBA00022857"/>
    </source>
</evidence>
<dbReference type="OrthoDB" id="5296at2759"/>
<protein>
    <submittedName>
        <fullName evidence="5">NAD(P)-binding protein</fullName>
    </submittedName>
</protein>
<organism evidence="5 6">
    <name type="scientific">Plenodomus tracheiphilus IPT5</name>
    <dbReference type="NCBI Taxonomy" id="1408161"/>
    <lineage>
        <taxon>Eukaryota</taxon>
        <taxon>Fungi</taxon>
        <taxon>Dikarya</taxon>
        <taxon>Ascomycota</taxon>
        <taxon>Pezizomycotina</taxon>
        <taxon>Dothideomycetes</taxon>
        <taxon>Pleosporomycetidae</taxon>
        <taxon>Pleosporales</taxon>
        <taxon>Pleosporineae</taxon>
        <taxon>Leptosphaeriaceae</taxon>
        <taxon>Plenodomus</taxon>
    </lineage>
</organism>
<dbReference type="InterPro" id="IPR036291">
    <property type="entry name" value="NAD(P)-bd_dom_sf"/>
</dbReference>
<dbReference type="PRINTS" id="PR00081">
    <property type="entry name" value="GDHRDH"/>
</dbReference>
<dbReference type="InterPro" id="IPR002347">
    <property type="entry name" value="SDR_fam"/>
</dbReference>
<keyword evidence="6" id="KW-1185">Reference proteome</keyword>
<evidence type="ECO:0000313" key="5">
    <source>
        <dbReference type="EMBL" id="KAF2847395.1"/>
    </source>
</evidence>
<sequence>MAAQPPTLQDQTKLEDGTRESSPFNVKEKVAIVTGAGSGINLSFAALLLSRGCNVLIADLALRPEAQVLVDQYTSHPTPHSHKPNGTKQEDTKPRAVFLTTDVTNWPQLEDMFTVALKEFGGVDIVCPGAGVYDPHWSNFWHPPGAPGGASKDDPNGGRYASLDINLTHPIRTTQLAISAFLNAPQEKGKERGRTPKRVVLVSSIAGQMPNFNTPIYVAAKHAIHGFTRSLAPLDARLSIRVNAVAPGVIKTPLWTDHPEKLAHVDESKDEWATPEEVAEAMLRCLEDDELPGGTILEVGKGQTRRVEALNDPGPKGAGHTVSRIEEGWGEVFGWLGGEAWATAGERN</sequence>
<dbReference type="PANTHER" id="PTHR44229">
    <property type="entry name" value="15-HYDROXYPROSTAGLANDIN DEHYDROGENASE [NAD(+)]"/>
    <property type="match status" value="1"/>
</dbReference>
<dbReference type="EMBL" id="MU006326">
    <property type="protein sequence ID" value="KAF2847395.1"/>
    <property type="molecule type" value="Genomic_DNA"/>
</dbReference>
<dbReference type="PROSITE" id="PS00061">
    <property type="entry name" value="ADH_SHORT"/>
    <property type="match status" value="1"/>
</dbReference>
<evidence type="ECO:0000256" key="4">
    <source>
        <dbReference type="SAM" id="MobiDB-lite"/>
    </source>
</evidence>
<dbReference type="Proteomes" id="UP000799423">
    <property type="component" value="Unassembled WGS sequence"/>
</dbReference>
<dbReference type="SUPFAM" id="SSF51735">
    <property type="entry name" value="NAD(P)-binding Rossmann-fold domains"/>
    <property type="match status" value="1"/>
</dbReference>
<name>A0A6A7AZ12_9PLEO</name>
<comment type="similarity">
    <text evidence="1">Belongs to the short-chain dehydrogenases/reductases (SDR) family.</text>
</comment>
<keyword evidence="2" id="KW-0521">NADP</keyword>
<dbReference type="Gene3D" id="3.40.50.720">
    <property type="entry name" value="NAD(P)-binding Rossmann-like Domain"/>
    <property type="match status" value="1"/>
</dbReference>
<feature type="compositionally biased region" description="Polar residues" evidence="4">
    <location>
        <begin position="1"/>
        <end position="11"/>
    </location>
</feature>
<proteinExistence type="inferred from homology"/>
<dbReference type="GO" id="GO:0005737">
    <property type="term" value="C:cytoplasm"/>
    <property type="evidence" value="ECO:0007669"/>
    <property type="project" value="TreeGrafter"/>
</dbReference>
<dbReference type="PANTHER" id="PTHR44229:SF4">
    <property type="entry name" value="15-HYDROXYPROSTAGLANDIN DEHYDROGENASE [NAD(+)]"/>
    <property type="match status" value="1"/>
</dbReference>
<feature type="region of interest" description="Disordered" evidence="4">
    <location>
        <begin position="1"/>
        <end position="22"/>
    </location>
</feature>
<evidence type="ECO:0000256" key="3">
    <source>
        <dbReference type="ARBA" id="ARBA00023002"/>
    </source>
</evidence>
<reference evidence="5" key="1">
    <citation type="submission" date="2020-01" db="EMBL/GenBank/DDBJ databases">
        <authorList>
            <consortium name="DOE Joint Genome Institute"/>
            <person name="Haridas S."/>
            <person name="Albert R."/>
            <person name="Binder M."/>
            <person name="Bloem J."/>
            <person name="Labutti K."/>
            <person name="Salamov A."/>
            <person name="Andreopoulos B."/>
            <person name="Baker S.E."/>
            <person name="Barry K."/>
            <person name="Bills G."/>
            <person name="Bluhm B.H."/>
            <person name="Cannon C."/>
            <person name="Castanera R."/>
            <person name="Culley D.E."/>
            <person name="Daum C."/>
            <person name="Ezra D."/>
            <person name="Gonzalez J.B."/>
            <person name="Henrissat B."/>
            <person name="Kuo A."/>
            <person name="Liang C."/>
            <person name="Lipzen A."/>
            <person name="Lutzoni F."/>
            <person name="Magnuson J."/>
            <person name="Mondo S."/>
            <person name="Nolan M."/>
            <person name="Ohm R."/>
            <person name="Pangilinan J."/>
            <person name="Park H.-J."/>
            <person name="Ramirez L."/>
            <person name="Alfaro M."/>
            <person name="Sun H."/>
            <person name="Tritt A."/>
            <person name="Yoshinaga Y."/>
            <person name="Zwiers L.-H."/>
            <person name="Turgeon B.G."/>
            <person name="Goodwin S.B."/>
            <person name="Spatafora J.W."/>
            <person name="Crous P.W."/>
            <person name="Grigoriev I.V."/>
        </authorList>
    </citation>
    <scope>NUCLEOTIDE SEQUENCE</scope>
    <source>
        <strain evidence="5">IPT5</strain>
    </source>
</reference>
<evidence type="ECO:0000313" key="6">
    <source>
        <dbReference type="Proteomes" id="UP000799423"/>
    </source>
</evidence>
<feature type="region of interest" description="Disordered" evidence="4">
    <location>
        <begin position="74"/>
        <end position="93"/>
    </location>
</feature>